<sequence>MLQSCVPPQPQPDTSLAAEVGKSIPELTCLEEEFWELKSTSLKRLSYRGNPLCIQTAQHTPSQFRINNITTSDYNSTISNSIFEPSKSSPAEAGPQKINTKLINSDPCNDAYSLRYGDPPDGQITYIVSMYILINCRNDGKIASSCCAMHHGCGRREMRLLGATGNPELIFAPAFANNVPNFRDFRRREGRRRGKRKVRGEGEEEVGGEEGEMGRREGGKEGRKEGEREGREGGEGRDKERREGEGRKGGIEGGKKEGEGRERGREEGGREGGKSRKEIGCPQLATGWLVTVQSYNLPEKGDLRLSIGLINDHRRRHHETTITTGSITVVNSRSTCPFSQNVLERGRKKKEGERKWGSMTIRCTQLTAGQLAAV</sequence>
<gene>
    <name evidence="2" type="primary">ddx42</name>
    <name evidence="2" type="ORF">L345_14859</name>
</gene>
<keyword evidence="2" id="KW-0347">Helicase</keyword>
<proteinExistence type="predicted"/>
<name>V8NBE5_OPHHA</name>
<protein>
    <submittedName>
        <fullName evidence="2">ATP-dependent RNA helicase DDX42</fullName>
    </submittedName>
</protein>
<keyword evidence="2" id="KW-0067">ATP-binding</keyword>
<dbReference type="EMBL" id="AZIM01005598">
    <property type="protein sequence ID" value="ETE59410.1"/>
    <property type="molecule type" value="Genomic_DNA"/>
</dbReference>
<feature type="compositionally biased region" description="Basic and acidic residues" evidence="1">
    <location>
        <begin position="212"/>
        <end position="279"/>
    </location>
</feature>
<feature type="region of interest" description="Disordered" evidence="1">
    <location>
        <begin position="189"/>
        <end position="279"/>
    </location>
</feature>
<keyword evidence="2" id="KW-0378">Hydrolase</keyword>
<evidence type="ECO:0000313" key="2">
    <source>
        <dbReference type="EMBL" id="ETE59410.1"/>
    </source>
</evidence>
<feature type="non-terminal residue" evidence="2">
    <location>
        <position position="1"/>
    </location>
</feature>
<feature type="compositionally biased region" description="Basic residues" evidence="1">
    <location>
        <begin position="189"/>
        <end position="198"/>
    </location>
</feature>
<feature type="compositionally biased region" description="Acidic residues" evidence="1">
    <location>
        <begin position="202"/>
        <end position="211"/>
    </location>
</feature>
<keyword evidence="3" id="KW-1185">Reference proteome</keyword>
<dbReference type="AlphaFoldDB" id="V8NBE5"/>
<dbReference type="GO" id="GO:0004386">
    <property type="term" value="F:helicase activity"/>
    <property type="evidence" value="ECO:0007669"/>
    <property type="project" value="UniProtKB-KW"/>
</dbReference>
<evidence type="ECO:0000256" key="1">
    <source>
        <dbReference type="SAM" id="MobiDB-lite"/>
    </source>
</evidence>
<reference evidence="2 3" key="1">
    <citation type="journal article" date="2013" name="Proc. Natl. Acad. Sci. U.S.A.">
        <title>The king cobra genome reveals dynamic gene evolution and adaptation in the snake venom system.</title>
        <authorList>
            <person name="Vonk F.J."/>
            <person name="Casewell N.R."/>
            <person name="Henkel C.V."/>
            <person name="Heimberg A.M."/>
            <person name="Jansen H.J."/>
            <person name="McCleary R.J."/>
            <person name="Kerkkamp H.M."/>
            <person name="Vos R.A."/>
            <person name="Guerreiro I."/>
            <person name="Calvete J.J."/>
            <person name="Wuster W."/>
            <person name="Woods A.E."/>
            <person name="Logan J.M."/>
            <person name="Harrison R.A."/>
            <person name="Castoe T.A."/>
            <person name="de Koning A.P."/>
            <person name="Pollock D.D."/>
            <person name="Yandell M."/>
            <person name="Calderon D."/>
            <person name="Renjifo C."/>
            <person name="Currier R.B."/>
            <person name="Salgado D."/>
            <person name="Pla D."/>
            <person name="Sanz L."/>
            <person name="Hyder A.S."/>
            <person name="Ribeiro J.M."/>
            <person name="Arntzen J.W."/>
            <person name="van den Thillart G.E."/>
            <person name="Boetzer M."/>
            <person name="Pirovano W."/>
            <person name="Dirks R.P."/>
            <person name="Spaink H.P."/>
            <person name="Duboule D."/>
            <person name="McGlinn E."/>
            <person name="Kini R.M."/>
            <person name="Richardson M.K."/>
        </authorList>
    </citation>
    <scope>NUCLEOTIDE SEQUENCE</scope>
    <source>
        <tissue evidence="2">Blood</tissue>
    </source>
</reference>
<organism evidence="2 3">
    <name type="scientific">Ophiophagus hannah</name>
    <name type="common">King cobra</name>
    <name type="synonym">Naja hannah</name>
    <dbReference type="NCBI Taxonomy" id="8665"/>
    <lineage>
        <taxon>Eukaryota</taxon>
        <taxon>Metazoa</taxon>
        <taxon>Chordata</taxon>
        <taxon>Craniata</taxon>
        <taxon>Vertebrata</taxon>
        <taxon>Euteleostomi</taxon>
        <taxon>Lepidosauria</taxon>
        <taxon>Squamata</taxon>
        <taxon>Bifurcata</taxon>
        <taxon>Unidentata</taxon>
        <taxon>Episquamata</taxon>
        <taxon>Toxicofera</taxon>
        <taxon>Serpentes</taxon>
        <taxon>Colubroidea</taxon>
        <taxon>Elapidae</taxon>
        <taxon>Elapinae</taxon>
        <taxon>Ophiophagus</taxon>
    </lineage>
</organism>
<evidence type="ECO:0000313" key="3">
    <source>
        <dbReference type="Proteomes" id="UP000018936"/>
    </source>
</evidence>
<accession>V8NBE5</accession>
<keyword evidence="2" id="KW-0547">Nucleotide-binding</keyword>
<comment type="caution">
    <text evidence="2">The sequence shown here is derived from an EMBL/GenBank/DDBJ whole genome shotgun (WGS) entry which is preliminary data.</text>
</comment>
<dbReference type="Proteomes" id="UP000018936">
    <property type="component" value="Unassembled WGS sequence"/>
</dbReference>